<dbReference type="EMBL" id="AP019377">
    <property type="protein sequence ID" value="BBH94355.1"/>
    <property type="molecule type" value="Genomic_DNA"/>
</dbReference>
<dbReference type="Gene3D" id="3.40.50.300">
    <property type="entry name" value="P-loop containing nucleotide triphosphate hydrolases"/>
    <property type="match status" value="1"/>
</dbReference>
<dbReference type="NCBIfam" id="TIGR01189">
    <property type="entry name" value="ccmA"/>
    <property type="match status" value="1"/>
</dbReference>
<organism evidence="6">
    <name type="scientific">Thermogemmatispora argillosa</name>
    <dbReference type="NCBI Taxonomy" id="2045280"/>
    <lineage>
        <taxon>Bacteria</taxon>
        <taxon>Bacillati</taxon>
        <taxon>Chloroflexota</taxon>
        <taxon>Ktedonobacteria</taxon>
        <taxon>Thermogemmatisporales</taxon>
        <taxon>Thermogemmatisporaceae</taxon>
        <taxon>Thermogemmatispora</taxon>
    </lineage>
</organism>
<protein>
    <submittedName>
        <fullName evidence="6">ABC transporter ATP-binding protein</fullName>
    </submittedName>
</protein>
<dbReference type="InterPro" id="IPR005895">
    <property type="entry name" value="ABC_transptr_haem_export_CcmA"/>
</dbReference>
<dbReference type="GO" id="GO:0016887">
    <property type="term" value="F:ATP hydrolysis activity"/>
    <property type="evidence" value="ECO:0007669"/>
    <property type="project" value="InterPro"/>
</dbReference>
<evidence type="ECO:0000256" key="3">
    <source>
        <dbReference type="ARBA" id="ARBA00022748"/>
    </source>
</evidence>
<dbReference type="SMART" id="SM00382">
    <property type="entry name" value="AAA"/>
    <property type="match status" value="1"/>
</dbReference>
<evidence type="ECO:0000259" key="5">
    <source>
        <dbReference type="PROSITE" id="PS50893"/>
    </source>
</evidence>
<proteinExistence type="predicted"/>
<evidence type="ECO:0000256" key="1">
    <source>
        <dbReference type="ARBA" id="ARBA00022448"/>
    </source>
</evidence>
<feature type="domain" description="ABC transporter" evidence="5">
    <location>
        <begin position="33"/>
        <end position="261"/>
    </location>
</feature>
<dbReference type="InterPro" id="IPR051782">
    <property type="entry name" value="ABC_Transporter_VariousFunc"/>
</dbReference>
<evidence type="ECO:0000256" key="2">
    <source>
        <dbReference type="ARBA" id="ARBA00022741"/>
    </source>
</evidence>
<dbReference type="CDD" id="cd03230">
    <property type="entry name" value="ABC_DR_subfamily_A"/>
    <property type="match status" value="1"/>
</dbReference>
<name>A0A455T6C7_9CHLR</name>
<dbReference type="AlphaFoldDB" id="A0A455T6C7"/>
<gene>
    <name evidence="6" type="ORF">KTA_25540</name>
</gene>
<keyword evidence="1" id="KW-0813">Transport</keyword>
<sequence length="262" mass="28896">MTDSGSNEQARKPELDQARRERLSQLGAGRPLVEIQRLSKSFAFRPVLRGIDLSLQAGERLALLGANGAGKTTLLRVLACLTRPTAGRALVAGFDCVHDAQEVRRLVGFVAHQPYLYEELTALENLLFFARMYGVTKGRQRAFSLLERVGLARRAHERVSSLSRGQVQRLALARALLHEPRLLLLDEAETGLDEAGTALLATLLAEHIAQGGALILTTHRPEFAFQQADRLVMLKGGRIVYQETVANLELAQVRRAYQEVVG</sequence>
<accession>A0A455T6C7</accession>
<evidence type="ECO:0000313" key="6">
    <source>
        <dbReference type="EMBL" id="BBH94355.1"/>
    </source>
</evidence>
<dbReference type="SUPFAM" id="SSF52540">
    <property type="entry name" value="P-loop containing nucleoside triphosphate hydrolases"/>
    <property type="match status" value="1"/>
</dbReference>
<reference evidence="6" key="1">
    <citation type="submission" date="2018-12" db="EMBL/GenBank/DDBJ databases">
        <title>Novel natural products biosynthetic potential of the class Ktedonobacteria.</title>
        <authorList>
            <person name="Zheng Y."/>
            <person name="Saitou A."/>
            <person name="Wang C.M."/>
            <person name="Toyoda A."/>
            <person name="Minakuchi Y."/>
            <person name="Sekiguchi Y."/>
            <person name="Ueda K."/>
            <person name="Takano H."/>
            <person name="Sakai Y."/>
            <person name="Yokota A."/>
            <person name="Yabe S."/>
        </authorList>
    </citation>
    <scope>NUCLEOTIDE SEQUENCE</scope>
    <source>
        <strain evidence="6">A3-2</strain>
    </source>
</reference>
<evidence type="ECO:0000256" key="4">
    <source>
        <dbReference type="ARBA" id="ARBA00022840"/>
    </source>
</evidence>
<dbReference type="PANTHER" id="PTHR42939">
    <property type="entry name" value="ABC TRANSPORTER ATP-BINDING PROTEIN ALBC-RELATED"/>
    <property type="match status" value="1"/>
</dbReference>
<keyword evidence="2" id="KW-0547">Nucleotide-binding</keyword>
<dbReference type="InterPro" id="IPR027417">
    <property type="entry name" value="P-loop_NTPase"/>
</dbReference>
<keyword evidence="3" id="KW-0201">Cytochrome c-type biogenesis</keyword>
<dbReference type="Pfam" id="PF00005">
    <property type="entry name" value="ABC_tran"/>
    <property type="match status" value="1"/>
</dbReference>
<dbReference type="PANTHER" id="PTHR42939:SF1">
    <property type="entry name" value="ABC TRANSPORTER ATP-BINDING PROTEIN ALBC-RELATED"/>
    <property type="match status" value="1"/>
</dbReference>
<dbReference type="InterPro" id="IPR003439">
    <property type="entry name" value="ABC_transporter-like_ATP-bd"/>
</dbReference>
<dbReference type="GO" id="GO:0017004">
    <property type="term" value="P:cytochrome complex assembly"/>
    <property type="evidence" value="ECO:0007669"/>
    <property type="project" value="UniProtKB-KW"/>
</dbReference>
<keyword evidence="4 6" id="KW-0067">ATP-binding</keyword>
<dbReference type="PROSITE" id="PS50893">
    <property type="entry name" value="ABC_TRANSPORTER_2"/>
    <property type="match status" value="1"/>
</dbReference>
<dbReference type="InterPro" id="IPR003593">
    <property type="entry name" value="AAA+_ATPase"/>
</dbReference>
<dbReference type="GO" id="GO:0005524">
    <property type="term" value="F:ATP binding"/>
    <property type="evidence" value="ECO:0007669"/>
    <property type="project" value="UniProtKB-KW"/>
</dbReference>
<dbReference type="GO" id="GO:0022857">
    <property type="term" value="F:transmembrane transporter activity"/>
    <property type="evidence" value="ECO:0007669"/>
    <property type="project" value="InterPro"/>
</dbReference>